<gene>
    <name evidence="4" type="ORF">H8695_01345</name>
</gene>
<feature type="region of interest" description="Disordered" evidence="1">
    <location>
        <begin position="566"/>
        <end position="620"/>
    </location>
</feature>
<keyword evidence="2" id="KW-0472">Membrane</keyword>
<organism evidence="4 5">
    <name type="scientific">Feifania hominis</name>
    <dbReference type="NCBI Taxonomy" id="2763660"/>
    <lineage>
        <taxon>Bacteria</taxon>
        <taxon>Bacillati</taxon>
        <taxon>Bacillota</taxon>
        <taxon>Clostridia</taxon>
        <taxon>Eubacteriales</taxon>
        <taxon>Feifaniaceae</taxon>
        <taxon>Feifania</taxon>
    </lineage>
</organism>
<dbReference type="RefSeq" id="WP_249299009.1">
    <property type="nucleotide sequence ID" value="NZ_JACRSP010000001.1"/>
</dbReference>
<evidence type="ECO:0000256" key="1">
    <source>
        <dbReference type="SAM" id="MobiDB-lite"/>
    </source>
</evidence>
<evidence type="ECO:0000313" key="5">
    <source>
        <dbReference type="Proteomes" id="UP000620366"/>
    </source>
</evidence>
<feature type="transmembrane region" description="Helical" evidence="2">
    <location>
        <begin position="623"/>
        <end position="644"/>
    </location>
</feature>
<evidence type="ECO:0000313" key="4">
    <source>
        <dbReference type="EMBL" id="MBC8535341.1"/>
    </source>
</evidence>
<dbReference type="PANTHER" id="PTHR42736:SF1">
    <property type="entry name" value="PROTEIN-GLUTAMINE GAMMA-GLUTAMYLTRANSFERASE"/>
    <property type="match status" value="1"/>
</dbReference>
<feature type="transmembrane region" description="Helical" evidence="2">
    <location>
        <begin position="44"/>
        <end position="62"/>
    </location>
</feature>
<feature type="transmembrane region" description="Helical" evidence="2">
    <location>
        <begin position="131"/>
        <end position="150"/>
    </location>
</feature>
<name>A0A926HUA6_9FIRM</name>
<dbReference type="Proteomes" id="UP000620366">
    <property type="component" value="Unassembled WGS sequence"/>
</dbReference>
<dbReference type="PANTHER" id="PTHR42736">
    <property type="entry name" value="PROTEIN-GLUTAMINE GAMMA-GLUTAMYLTRANSFERASE"/>
    <property type="match status" value="1"/>
</dbReference>
<dbReference type="InterPro" id="IPR021878">
    <property type="entry name" value="TgpA_N"/>
</dbReference>
<accession>A0A926HUA6</accession>
<evidence type="ECO:0000256" key="2">
    <source>
        <dbReference type="SAM" id="Phobius"/>
    </source>
</evidence>
<feature type="compositionally biased region" description="Acidic residues" evidence="1">
    <location>
        <begin position="594"/>
        <end position="611"/>
    </location>
</feature>
<feature type="transmembrane region" description="Helical" evidence="2">
    <location>
        <begin position="69"/>
        <end position="87"/>
    </location>
</feature>
<feature type="transmembrane region" description="Helical" evidence="2">
    <location>
        <begin position="177"/>
        <end position="196"/>
    </location>
</feature>
<feature type="domain" description="Transglutaminase-like" evidence="3">
    <location>
        <begin position="495"/>
        <end position="564"/>
    </location>
</feature>
<comment type="caution">
    <text evidence="4">The sequence shown here is derived from an EMBL/GenBank/DDBJ whole genome shotgun (WGS) entry which is preliminary data.</text>
</comment>
<dbReference type="SUPFAM" id="SSF54001">
    <property type="entry name" value="Cysteine proteinases"/>
    <property type="match status" value="1"/>
</dbReference>
<dbReference type="SMART" id="SM00460">
    <property type="entry name" value="TGc"/>
    <property type="match status" value="1"/>
</dbReference>
<evidence type="ECO:0000259" key="3">
    <source>
        <dbReference type="SMART" id="SM00460"/>
    </source>
</evidence>
<feature type="transmembrane region" description="Helical" evidence="2">
    <location>
        <begin position="20"/>
        <end position="38"/>
    </location>
</feature>
<dbReference type="InterPro" id="IPR002931">
    <property type="entry name" value="Transglutaminase-like"/>
</dbReference>
<keyword evidence="5" id="KW-1185">Reference proteome</keyword>
<dbReference type="Gene3D" id="3.10.620.30">
    <property type="match status" value="1"/>
</dbReference>
<proteinExistence type="predicted"/>
<reference evidence="4" key="1">
    <citation type="submission" date="2020-08" db="EMBL/GenBank/DDBJ databases">
        <title>Genome public.</title>
        <authorList>
            <person name="Liu C."/>
            <person name="Sun Q."/>
        </authorList>
    </citation>
    <scope>NUCLEOTIDE SEQUENCE</scope>
    <source>
        <strain evidence="4">BX7</strain>
    </source>
</reference>
<keyword evidence="2" id="KW-0812">Transmembrane</keyword>
<dbReference type="EMBL" id="JACRSP010000001">
    <property type="protein sequence ID" value="MBC8535341.1"/>
    <property type="molecule type" value="Genomic_DNA"/>
</dbReference>
<sequence>MSTGKTTHRLWCILGRLNEALVLLLALSGLLFGLATAYGIQTDTVVLAVCCLGFTAYSYAVLSLPRYRWAALLLTALGYVLALKHYWQALLESDLYLYGAVVNTLADGLGLFDPIELPAGYIAEQGTRAGTLWLGLLAVGFALLLGWTILCRRSTLLTALAALPPLIPALLAESFPAWGAVMALTASLLVLALGSLVRHSSAADRSRFTAVSLPTVALLLFFLTAALPEDSYRFPRWAAQAQNTLINLGSKLTRTVLTAGSDERVPLSGGPLRYTGRTLLHVTADQPGSLYLRGYSSAVYTGVSWEPLDESAYQHLTSLSGLENPFYFPALVNLQKDFHTITVENLGAPNGCVYIPYQLAPVSGGVENAGFVGDTHLAPLAGSHIHTMVYSCAPLREDTFDPLTGVAADAEAAYREFVYRNYLTLPEGFYEGIRPWRELAQTLPPPDTGDLSELPALYREPIRQALTVAALLDMTTEYDAQTPAAPGEDFVLHFLTASRRGYCMHYASAATLLLRAQGIPARYVGGFAALLPEAGGFDIPDSAAHAWVEIYLDGYGWYPVEVTPGGGEMAEPPITPAEPNDVPTTDDPQPEPPVPDEPDEPESLDTPEPEEEAPRPGGSGADAIRIAVGATLLMLCLLAARRALLCRRRRRRLNDPNPNRAAIHAYSCLQRLLPWGAHCDEQMESLARKAMFSQHTLTADERTAMLEYLNRETARLDRELPRLKRLWIRYLLVLY</sequence>
<dbReference type="InterPro" id="IPR038765">
    <property type="entry name" value="Papain-like_cys_pep_sf"/>
</dbReference>
<dbReference type="Pfam" id="PF11992">
    <property type="entry name" value="TgpA_N"/>
    <property type="match status" value="1"/>
</dbReference>
<keyword evidence="2" id="KW-1133">Transmembrane helix</keyword>
<dbReference type="InterPro" id="IPR052901">
    <property type="entry name" value="Bact_TGase-like"/>
</dbReference>
<feature type="transmembrane region" description="Helical" evidence="2">
    <location>
        <begin position="208"/>
        <end position="227"/>
    </location>
</feature>
<feature type="transmembrane region" description="Helical" evidence="2">
    <location>
        <begin position="155"/>
        <end position="171"/>
    </location>
</feature>
<dbReference type="AlphaFoldDB" id="A0A926HUA6"/>
<protein>
    <submittedName>
        <fullName evidence="4">Transglutaminase domain-containing protein</fullName>
    </submittedName>
</protein>
<dbReference type="Pfam" id="PF01841">
    <property type="entry name" value="Transglut_core"/>
    <property type="match status" value="1"/>
</dbReference>